<keyword evidence="2" id="KW-1185">Reference proteome</keyword>
<dbReference type="EMBL" id="JAUOEM010000002">
    <property type="protein sequence ID" value="MDO5987185.1"/>
    <property type="molecule type" value="Genomic_DNA"/>
</dbReference>
<proteinExistence type="predicted"/>
<gene>
    <name evidence="1" type="ORF">Q4Q39_07240</name>
</gene>
<evidence type="ECO:0000313" key="2">
    <source>
        <dbReference type="Proteomes" id="UP001176891"/>
    </source>
</evidence>
<dbReference type="InterPro" id="IPR019057">
    <property type="entry name" value="Restrct_endonuc_II_Eco47II"/>
</dbReference>
<accession>A0ABT8WZU0</accession>
<keyword evidence="1" id="KW-0378">Hydrolase</keyword>
<dbReference type="GO" id="GO:0016787">
    <property type="term" value="F:hydrolase activity"/>
    <property type="evidence" value="ECO:0007669"/>
    <property type="project" value="UniProtKB-KW"/>
</dbReference>
<protein>
    <submittedName>
        <fullName evidence="1">Eco47II family restriction endonuclease</fullName>
        <ecNumber evidence="1">3.1.21.-</ecNumber>
    </submittedName>
</protein>
<dbReference type="Proteomes" id="UP001176891">
    <property type="component" value="Unassembled WGS sequence"/>
</dbReference>
<keyword evidence="1" id="KW-0540">Nuclease</keyword>
<dbReference type="RefSeq" id="WP_303281733.1">
    <property type="nucleotide sequence ID" value="NZ_BAABCZ010000005.1"/>
</dbReference>
<dbReference type="Pfam" id="PF09553">
    <property type="entry name" value="RE_Eco47II"/>
    <property type="match status" value="1"/>
</dbReference>
<comment type="caution">
    <text evidence="1">The sequence shown here is derived from an EMBL/GenBank/DDBJ whole genome shotgun (WGS) entry which is preliminary data.</text>
</comment>
<reference evidence="1" key="1">
    <citation type="submission" date="2023-07" db="EMBL/GenBank/DDBJ databases">
        <title>Two novel species in the genus Flavivirga.</title>
        <authorList>
            <person name="Kwon K."/>
        </authorList>
    </citation>
    <scope>NUCLEOTIDE SEQUENCE</scope>
    <source>
        <strain evidence="1">KACC 14157</strain>
    </source>
</reference>
<dbReference type="EC" id="3.1.21.-" evidence="1"/>
<sequence>MNQSKNKYLSYVFDEHLLHCISNLYQSYLEAKKEFTKAKFYKNKVDTFKLTFDSKFNEISEKDLIKLEMARQIDKSVNNAIGTFHEEVLGGISGYNNGTLSGYDIKANDDSIFAEIKNKHNTMNSSSAESAFQKLARFADDNKQAKCYLVQILAKKSFVKKWEAIINGKEYSHSRVYMISGDKFYGLLTGDEAALFKLYKILPKAIDDFLKTIKSKSEKESTILSDISENAKKCNRNILDDITFENFCHYDGFDSLNR</sequence>
<keyword evidence="1" id="KW-0255">Endonuclease</keyword>
<evidence type="ECO:0000313" key="1">
    <source>
        <dbReference type="EMBL" id="MDO5987185.1"/>
    </source>
</evidence>
<name>A0ABT8WZU0_9FLAO</name>
<organism evidence="1 2">
    <name type="scientific">Flavivirga amylovorans</name>
    <dbReference type="NCBI Taxonomy" id="870486"/>
    <lineage>
        <taxon>Bacteria</taxon>
        <taxon>Pseudomonadati</taxon>
        <taxon>Bacteroidota</taxon>
        <taxon>Flavobacteriia</taxon>
        <taxon>Flavobacteriales</taxon>
        <taxon>Flavobacteriaceae</taxon>
        <taxon>Flavivirga</taxon>
    </lineage>
</organism>
<dbReference type="GO" id="GO:0004519">
    <property type="term" value="F:endonuclease activity"/>
    <property type="evidence" value="ECO:0007669"/>
    <property type="project" value="UniProtKB-KW"/>
</dbReference>